<dbReference type="AlphaFoldDB" id="A0A0B7AMS6"/>
<gene>
    <name evidence="1" type="primary">ORF128618</name>
</gene>
<accession>A0A0B7AMS6</accession>
<dbReference type="EMBL" id="HACG01035047">
    <property type="protein sequence ID" value="CEK81912.1"/>
    <property type="molecule type" value="Transcribed_RNA"/>
</dbReference>
<protein>
    <submittedName>
        <fullName evidence="1">Uncharacterized protein</fullName>
    </submittedName>
</protein>
<sequence>VPYFSEAECVKVVTILRLLQCKNVYKSDKYHVLIKTSERKLNDGKLEEDRAISGR</sequence>
<reference evidence="1" key="1">
    <citation type="submission" date="2014-12" db="EMBL/GenBank/DDBJ databases">
        <title>Insight into the proteome of Arion vulgaris.</title>
        <authorList>
            <person name="Aradska J."/>
            <person name="Bulat T."/>
            <person name="Smidak R."/>
            <person name="Sarate P."/>
            <person name="Gangsoo J."/>
            <person name="Sialana F."/>
            <person name="Bilban M."/>
            <person name="Lubec G."/>
        </authorList>
    </citation>
    <scope>NUCLEOTIDE SEQUENCE</scope>
    <source>
        <tissue evidence="1">Skin</tissue>
    </source>
</reference>
<feature type="non-terminal residue" evidence="1">
    <location>
        <position position="1"/>
    </location>
</feature>
<evidence type="ECO:0000313" key="1">
    <source>
        <dbReference type="EMBL" id="CEK81912.1"/>
    </source>
</evidence>
<name>A0A0B7AMS6_9EUPU</name>
<proteinExistence type="predicted"/>
<organism evidence="1">
    <name type="scientific">Arion vulgaris</name>
    <dbReference type="NCBI Taxonomy" id="1028688"/>
    <lineage>
        <taxon>Eukaryota</taxon>
        <taxon>Metazoa</taxon>
        <taxon>Spiralia</taxon>
        <taxon>Lophotrochozoa</taxon>
        <taxon>Mollusca</taxon>
        <taxon>Gastropoda</taxon>
        <taxon>Heterobranchia</taxon>
        <taxon>Euthyneura</taxon>
        <taxon>Panpulmonata</taxon>
        <taxon>Eupulmonata</taxon>
        <taxon>Stylommatophora</taxon>
        <taxon>Helicina</taxon>
        <taxon>Arionoidea</taxon>
        <taxon>Arionidae</taxon>
        <taxon>Arion</taxon>
    </lineage>
</organism>